<feature type="transmembrane region" description="Helical" evidence="6">
    <location>
        <begin position="213"/>
        <end position="237"/>
    </location>
</feature>
<dbReference type="Proteomes" id="UP000278006">
    <property type="component" value="Unassembled WGS sequence"/>
</dbReference>
<comment type="caution">
    <text evidence="8">The sequence shown here is derived from an EMBL/GenBank/DDBJ whole genome shotgun (WGS) entry which is preliminary data.</text>
</comment>
<evidence type="ECO:0000256" key="6">
    <source>
        <dbReference type="SAM" id="Phobius"/>
    </source>
</evidence>
<comment type="subcellular location">
    <subcellularLocation>
        <location evidence="1">Cell membrane</location>
        <topology evidence="1">Multi-pass membrane protein</topology>
    </subcellularLocation>
</comment>
<evidence type="ECO:0000256" key="4">
    <source>
        <dbReference type="ARBA" id="ARBA00022989"/>
    </source>
</evidence>
<feature type="transmembrane region" description="Helical" evidence="6">
    <location>
        <begin position="16"/>
        <end position="39"/>
    </location>
</feature>
<dbReference type="CDD" id="cd17324">
    <property type="entry name" value="MFS_NepI_like"/>
    <property type="match status" value="1"/>
</dbReference>
<dbReference type="AlphaFoldDB" id="A0A3M6QV34"/>
<protein>
    <submittedName>
        <fullName evidence="8">MFS transporter</fullName>
    </submittedName>
</protein>
<evidence type="ECO:0000313" key="8">
    <source>
        <dbReference type="EMBL" id="RMX06875.1"/>
    </source>
</evidence>
<dbReference type="EMBL" id="RDQO01000002">
    <property type="protein sequence ID" value="RMX06875.1"/>
    <property type="molecule type" value="Genomic_DNA"/>
</dbReference>
<sequence length="416" mass="42802">MSSETLELQKAGGTPLAIWALALGTFGIGVTEFVIAGLLPLAAQEFGISVPAAGNLATSYALGVFVGAPAVVMLGNRLPRKTLMVLMMVVFILGNLLTAAAPGFAWALAGRVLTSMAHGAFIGVGAIIASSLVPPQRRASAIALMFTGMTLANLAGIPAGTWLGHAVSWRATFYAVAAIGVLTLIALVAWLPRDTVRRDPPRLGPELSAFLDPGVLLAMAITVLGPAAFFTSLTYIAPMMREVAGFGENGVTFILFLFGLGLFIGNLVGGRFADRALMPVLYVTLGGQALVLLAFWLLVDSRVASSVCVFLMAAFGFASVSPIQKLVMDKASAAGAPNLASSVNIGMFNLGNAIGAALGGLVIAHGFGLAAPNAVAALLSMAALAVALWLGRTSQRPADTRLSHKPAEGQGDMRCN</sequence>
<keyword evidence="5 6" id="KW-0472">Membrane</keyword>
<dbReference type="InterPro" id="IPR036259">
    <property type="entry name" value="MFS_trans_sf"/>
</dbReference>
<feature type="transmembrane region" description="Helical" evidence="6">
    <location>
        <begin position="304"/>
        <end position="323"/>
    </location>
</feature>
<feature type="transmembrane region" description="Helical" evidence="6">
    <location>
        <begin position="343"/>
        <end position="364"/>
    </location>
</feature>
<keyword evidence="2" id="KW-1003">Cell membrane</keyword>
<dbReference type="Gene3D" id="1.20.1250.20">
    <property type="entry name" value="MFS general substrate transporter like domains"/>
    <property type="match status" value="1"/>
</dbReference>
<accession>A0A3M6QV34</accession>
<evidence type="ECO:0000313" key="9">
    <source>
        <dbReference type="Proteomes" id="UP000278006"/>
    </source>
</evidence>
<gene>
    <name evidence="8" type="ORF">D8I35_10335</name>
</gene>
<dbReference type="PROSITE" id="PS50850">
    <property type="entry name" value="MFS"/>
    <property type="match status" value="1"/>
</dbReference>
<keyword evidence="4 6" id="KW-1133">Transmembrane helix</keyword>
<feature type="transmembrane region" description="Helical" evidence="6">
    <location>
        <begin position="249"/>
        <end position="268"/>
    </location>
</feature>
<dbReference type="InterPro" id="IPR011701">
    <property type="entry name" value="MFS"/>
</dbReference>
<name>A0A3M6QV34_9BURK</name>
<dbReference type="Pfam" id="PF07690">
    <property type="entry name" value="MFS_1"/>
    <property type="match status" value="1"/>
</dbReference>
<evidence type="ECO:0000256" key="5">
    <source>
        <dbReference type="ARBA" id="ARBA00023136"/>
    </source>
</evidence>
<feature type="transmembrane region" description="Helical" evidence="6">
    <location>
        <begin position="115"/>
        <end position="134"/>
    </location>
</feature>
<dbReference type="PANTHER" id="PTHR43124:SF3">
    <property type="entry name" value="CHLORAMPHENICOL EFFLUX PUMP RV0191"/>
    <property type="match status" value="1"/>
</dbReference>
<dbReference type="PANTHER" id="PTHR43124">
    <property type="entry name" value="PURINE EFFLUX PUMP PBUE"/>
    <property type="match status" value="1"/>
</dbReference>
<evidence type="ECO:0000256" key="3">
    <source>
        <dbReference type="ARBA" id="ARBA00022692"/>
    </source>
</evidence>
<organism evidence="8 9">
    <name type="scientific">Corticibacter populi</name>
    <dbReference type="NCBI Taxonomy" id="1550736"/>
    <lineage>
        <taxon>Bacteria</taxon>
        <taxon>Pseudomonadati</taxon>
        <taxon>Pseudomonadota</taxon>
        <taxon>Betaproteobacteria</taxon>
        <taxon>Burkholderiales</taxon>
        <taxon>Comamonadaceae</taxon>
        <taxon>Corticibacter</taxon>
    </lineage>
</organism>
<keyword evidence="9" id="KW-1185">Reference proteome</keyword>
<evidence type="ECO:0000259" key="7">
    <source>
        <dbReference type="PROSITE" id="PS50850"/>
    </source>
</evidence>
<feature type="transmembrane region" description="Helical" evidence="6">
    <location>
        <begin position="370"/>
        <end position="391"/>
    </location>
</feature>
<evidence type="ECO:0000256" key="2">
    <source>
        <dbReference type="ARBA" id="ARBA00022475"/>
    </source>
</evidence>
<dbReference type="RefSeq" id="WP_122228888.1">
    <property type="nucleotide sequence ID" value="NZ_RDQO01000002.1"/>
</dbReference>
<dbReference type="GO" id="GO:0022857">
    <property type="term" value="F:transmembrane transporter activity"/>
    <property type="evidence" value="ECO:0007669"/>
    <property type="project" value="InterPro"/>
</dbReference>
<feature type="transmembrane region" description="Helical" evidence="6">
    <location>
        <begin position="83"/>
        <end position="109"/>
    </location>
</feature>
<keyword evidence="3 6" id="KW-0812">Transmembrane</keyword>
<feature type="transmembrane region" description="Helical" evidence="6">
    <location>
        <begin position="280"/>
        <end position="298"/>
    </location>
</feature>
<dbReference type="InterPro" id="IPR050189">
    <property type="entry name" value="MFS_Efflux_Transporters"/>
</dbReference>
<dbReference type="InterPro" id="IPR020846">
    <property type="entry name" value="MFS_dom"/>
</dbReference>
<proteinExistence type="predicted"/>
<dbReference type="GO" id="GO:0005886">
    <property type="term" value="C:plasma membrane"/>
    <property type="evidence" value="ECO:0007669"/>
    <property type="project" value="UniProtKB-SubCell"/>
</dbReference>
<reference evidence="8 9" key="1">
    <citation type="submission" date="2018-10" db="EMBL/GenBank/DDBJ databases">
        <title>Draft genome of Cortibacter populi DSM10536.</title>
        <authorList>
            <person name="Bernier A.-M."/>
            <person name="Bernard K."/>
        </authorList>
    </citation>
    <scope>NUCLEOTIDE SEQUENCE [LARGE SCALE GENOMIC DNA]</scope>
    <source>
        <strain evidence="8 9">DSM 105136</strain>
    </source>
</reference>
<feature type="transmembrane region" description="Helical" evidence="6">
    <location>
        <begin position="171"/>
        <end position="192"/>
    </location>
</feature>
<feature type="transmembrane region" description="Helical" evidence="6">
    <location>
        <begin position="59"/>
        <end position="76"/>
    </location>
</feature>
<feature type="domain" description="Major facilitator superfamily (MFS) profile" evidence="7">
    <location>
        <begin position="17"/>
        <end position="395"/>
    </location>
</feature>
<dbReference type="SUPFAM" id="SSF103473">
    <property type="entry name" value="MFS general substrate transporter"/>
    <property type="match status" value="1"/>
</dbReference>
<evidence type="ECO:0000256" key="1">
    <source>
        <dbReference type="ARBA" id="ARBA00004651"/>
    </source>
</evidence>
<dbReference type="OrthoDB" id="9788453at2"/>
<feature type="transmembrane region" description="Helical" evidence="6">
    <location>
        <begin position="141"/>
        <end position="165"/>
    </location>
</feature>